<keyword evidence="3" id="KW-1185">Reference proteome</keyword>
<proteinExistence type="predicted"/>
<dbReference type="SUPFAM" id="SSF51695">
    <property type="entry name" value="PLC-like phosphodiesterases"/>
    <property type="match status" value="1"/>
</dbReference>
<accession>A0A1V4B454</accession>
<dbReference type="EC" id="4.6.1.13" evidence="1"/>
<dbReference type="GO" id="GO:0004436">
    <property type="term" value="F:phosphatidylinositol diacylglycerol-lyase activity"/>
    <property type="evidence" value="ECO:0007669"/>
    <property type="project" value="UniProtKB-EC"/>
</dbReference>
<dbReference type="PANTHER" id="PTHR13593">
    <property type="match status" value="1"/>
</dbReference>
<protein>
    <submittedName>
        <fullName evidence="1">1-phosphatidylinositol phosphodiesterase</fullName>
        <ecNumber evidence="1">4.6.1.13</ecNumber>
    </submittedName>
</protein>
<dbReference type="PANTHER" id="PTHR13593:SF113">
    <property type="entry name" value="SI:DKEY-266F7.9"/>
    <property type="match status" value="1"/>
</dbReference>
<dbReference type="AlphaFoldDB" id="A0A1V4B454"/>
<dbReference type="Pfam" id="PF26146">
    <property type="entry name" value="PI-PLC_X"/>
    <property type="match status" value="1"/>
</dbReference>
<dbReference type="PROSITE" id="PS50007">
    <property type="entry name" value="PIPLC_X_DOMAIN"/>
    <property type="match status" value="1"/>
</dbReference>
<dbReference type="Gene3D" id="3.20.20.190">
    <property type="entry name" value="Phosphatidylinositol (PI) phosphodiesterase"/>
    <property type="match status" value="1"/>
</dbReference>
<dbReference type="Proteomes" id="UP000254496">
    <property type="component" value="Unassembled WGS sequence"/>
</dbReference>
<dbReference type="EMBL" id="UGHF01000001">
    <property type="protein sequence ID" value="STO59353.1"/>
    <property type="molecule type" value="Genomic_DNA"/>
</dbReference>
<evidence type="ECO:0000313" key="1">
    <source>
        <dbReference type="EMBL" id="STO59353.1"/>
    </source>
</evidence>
<dbReference type="RefSeq" id="WP_078217349.1">
    <property type="nucleotide sequence ID" value="NZ_MUXZ01000001.1"/>
</dbReference>
<evidence type="ECO:0000313" key="2">
    <source>
        <dbReference type="EMBL" id="STO69442.1"/>
    </source>
</evidence>
<dbReference type="GO" id="GO:0008081">
    <property type="term" value="F:phosphoric diester hydrolase activity"/>
    <property type="evidence" value="ECO:0007669"/>
    <property type="project" value="InterPro"/>
</dbReference>
<sequence>MNSQNIVGSRWITECDPDLRITELMIPGTHDSATSTCYERYYRTQDLSLAEQLDCGVRFLDIRLRREMVAAHREWISDISAEEIFEKCGEFLQKNPQEFVLMRIQNANEQKDDFPEYAEALLSKVQQYKSLFYAWDKSQIAQDGNPIWPRIAQAAGKIIPIECAPPNMLVNKINGDLWAANWHENAQILLQDLWNGPTLEEKSLAIKSLVEQSGIVDLDKLLLNHISATNGELQYPDAYAEQLNKYASQLWQQLAKRSFRGIQIYDFINPSICQELLRLNFA</sequence>
<dbReference type="InterPro" id="IPR017946">
    <property type="entry name" value="PLC-like_Pdiesterase_TIM-brl"/>
</dbReference>
<dbReference type="Proteomes" id="UP000254329">
    <property type="component" value="Unassembled WGS sequence"/>
</dbReference>
<keyword evidence="1" id="KW-0456">Lyase</keyword>
<reference evidence="3 4" key="1">
    <citation type="submission" date="2018-06" db="EMBL/GenBank/DDBJ databases">
        <authorList>
            <consortium name="Pathogen Informatics"/>
            <person name="Doyle S."/>
        </authorList>
    </citation>
    <scope>NUCLEOTIDE SEQUENCE [LARGE SCALE GENOMIC DNA]</scope>
    <source>
        <strain evidence="1 3">NCTC1659</strain>
        <strain evidence="2 4">NCTC8540</strain>
    </source>
</reference>
<dbReference type="STRING" id="733.B0186_00020"/>
<dbReference type="EMBL" id="UGHJ01000001">
    <property type="protein sequence ID" value="STO69442.1"/>
    <property type="molecule type" value="Genomic_DNA"/>
</dbReference>
<dbReference type="GO" id="GO:0006629">
    <property type="term" value="P:lipid metabolic process"/>
    <property type="evidence" value="ECO:0007669"/>
    <property type="project" value="InterPro"/>
</dbReference>
<gene>
    <name evidence="1" type="primary">plcA</name>
    <name evidence="1" type="ORF">NCTC1659_00602</name>
    <name evidence="2" type="ORF">NCTC8540_01975</name>
</gene>
<dbReference type="OrthoDB" id="7191982at2"/>
<dbReference type="InterPro" id="IPR051057">
    <property type="entry name" value="PI-PLC_domain"/>
</dbReference>
<name>A0A1V4B454_9PAST</name>
<organism evidence="1 3">
    <name type="scientific">Canicola haemoglobinophilus</name>
    <dbReference type="NCBI Taxonomy" id="733"/>
    <lineage>
        <taxon>Bacteria</taxon>
        <taxon>Pseudomonadati</taxon>
        <taxon>Pseudomonadota</taxon>
        <taxon>Gammaproteobacteria</taxon>
        <taxon>Pasteurellales</taxon>
        <taxon>Pasteurellaceae</taxon>
        <taxon>Canicola</taxon>
    </lineage>
</organism>
<evidence type="ECO:0000313" key="4">
    <source>
        <dbReference type="Proteomes" id="UP000254496"/>
    </source>
</evidence>
<evidence type="ECO:0000313" key="3">
    <source>
        <dbReference type="Proteomes" id="UP000254329"/>
    </source>
</evidence>